<name>A0A0A9BM53_ARUDO</name>
<reference evidence="1" key="1">
    <citation type="submission" date="2014-09" db="EMBL/GenBank/DDBJ databases">
        <authorList>
            <person name="Magalhaes I.L.F."/>
            <person name="Oliveira U."/>
            <person name="Santos F.R."/>
            <person name="Vidigal T.H.D.A."/>
            <person name="Brescovit A.D."/>
            <person name="Santos A.J."/>
        </authorList>
    </citation>
    <scope>NUCLEOTIDE SEQUENCE</scope>
    <source>
        <tissue evidence="1">Shoot tissue taken approximately 20 cm above the soil surface</tissue>
    </source>
</reference>
<organism evidence="1">
    <name type="scientific">Arundo donax</name>
    <name type="common">Giant reed</name>
    <name type="synonym">Donax arundinaceus</name>
    <dbReference type="NCBI Taxonomy" id="35708"/>
    <lineage>
        <taxon>Eukaryota</taxon>
        <taxon>Viridiplantae</taxon>
        <taxon>Streptophyta</taxon>
        <taxon>Embryophyta</taxon>
        <taxon>Tracheophyta</taxon>
        <taxon>Spermatophyta</taxon>
        <taxon>Magnoliopsida</taxon>
        <taxon>Liliopsida</taxon>
        <taxon>Poales</taxon>
        <taxon>Poaceae</taxon>
        <taxon>PACMAD clade</taxon>
        <taxon>Arundinoideae</taxon>
        <taxon>Arundineae</taxon>
        <taxon>Arundo</taxon>
    </lineage>
</organism>
<proteinExistence type="predicted"/>
<evidence type="ECO:0000313" key="1">
    <source>
        <dbReference type="EMBL" id="JAD65029.1"/>
    </source>
</evidence>
<reference evidence="1" key="2">
    <citation type="journal article" date="2015" name="Data Brief">
        <title>Shoot transcriptome of the giant reed, Arundo donax.</title>
        <authorList>
            <person name="Barrero R.A."/>
            <person name="Guerrero F.D."/>
            <person name="Moolhuijzen P."/>
            <person name="Goolsby J.A."/>
            <person name="Tidwell J."/>
            <person name="Bellgard S.E."/>
            <person name="Bellgard M.I."/>
        </authorList>
    </citation>
    <scope>NUCLEOTIDE SEQUENCE</scope>
    <source>
        <tissue evidence="1">Shoot tissue taken approximately 20 cm above the soil surface</tissue>
    </source>
</reference>
<accession>A0A0A9BM53</accession>
<dbReference type="AlphaFoldDB" id="A0A0A9BM53"/>
<protein>
    <submittedName>
        <fullName evidence="1">Uncharacterized protein</fullName>
    </submittedName>
</protein>
<dbReference type="EMBL" id="GBRH01232866">
    <property type="protein sequence ID" value="JAD65029.1"/>
    <property type="molecule type" value="Transcribed_RNA"/>
</dbReference>
<sequence length="42" mass="4956">MAFSNQMQEKECLHHIDSNWSVRPSIRPSIVFFSVSRIYTGR</sequence>